<dbReference type="FunFam" id="3.40.50.720:FF:000084">
    <property type="entry name" value="Short-chain dehydrogenase reductase"/>
    <property type="match status" value="1"/>
</dbReference>
<dbReference type="CDD" id="cd05233">
    <property type="entry name" value="SDR_c"/>
    <property type="match status" value="1"/>
</dbReference>
<proteinExistence type="inferred from homology"/>
<evidence type="ECO:0000256" key="2">
    <source>
        <dbReference type="ARBA" id="ARBA00022857"/>
    </source>
</evidence>
<evidence type="ECO:0000256" key="4">
    <source>
        <dbReference type="RuleBase" id="RU000363"/>
    </source>
</evidence>
<keyword evidence="2" id="KW-0521">NADP</keyword>
<dbReference type="OrthoDB" id="47007at2759"/>
<accession>A0A4Y7TKV7</accession>
<dbReference type="Gene3D" id="3.40.50.720">
    <property type="entry name" value="NAD(P)-binding Rossmann-like Domain"/>
    <property type="match status" value="1"/>
</dbReference>
<dbReference type="AlphaFoldDB" id="A0A4Y7TKV7"/>
<evidence type="ECO:0000313" key="6">
    <source>
        <dbReference type="Proteomes" id="UP000298030"/>
    </source>
</evidence>
<comment type="similarity">
    <text evidence="1 4">Belongs to the short-chain dehydrogenases/reductases (SDR) family.</text>
</comment>
<dbReference type="STRING" id="71717.A0A4Y7TKV7"/>
<organism evidence="5 6">
    <name type="scientific">Coprinellus micaceus</name>
    <name type="common">Glistening ink-cap mushroom</name>
    <name type="synonym">Coprinus micaceus</name>
    <dbReference type="NCBI Taxonomy" id="71717"/>
    <lineage>
        <taxon>Eukaryota</taxon>
        <taxon>Fungi</taxon>
        <taxon>Dikarya</taxon>
        <taxon>Basidiomycota</taxon>
        <taxon>Agaricomycotina</taxon>
        <taxon>Agaricomycetes</taxon>
        <taxon>Agaricomycetidae</taxon>
        <taxon>Agaricales</taxon>
        <taxon>Agaricineae</taxon>
        <taxon>Psathyrellaceae</taxon>
        <taxon>Coprinellus</taxon>
    </lineage>
</organism>
<dbReference type="SUPFAM" id="SSF51735">
    <property type="entry name" value="NAD(P)-binding Rossmann-fold domains"/>
    <property type="match status" value="1"/>
</dbReference>
<name>A0A4Y7TKV7_COPMI</name>
<gene>
    <name evidence="5" type="ORF">FA13DRAFT_1753725</name>
</gene>
<dbReference type="PANTHER" id="PTHR42760">
    <property type="entry name" value="SHORT-CHAIN DEHYDROGENASES/REDUCTASES FAMILY MEMBER"/>
    <property type="match status" value="1"/>
</dbReference>
<dbReference type="Proteomes" id="UP000298030">
    <property type="component" value="Unassembled WGS sequence"/>
</dbReference>
<dbReference type="PRINTS" id="PR00080">
    <property type="entry name" value="SDRFAMILY"/>
</dbReference>
<dbReference type="GO" id="GO:0016616">
    <property type="term" value="F:oxidoreductase activity, acting on the CH-OH group of donors, NAD or NADP as acceptor"/>
    <property type="evidence" value="ECO:0007669"/>
    <property type="project" value="TreeGrafter"/>
</dbReference>
<evidence type="ECO:0000313" key="5">
    <source>
        <dbReference type="EMBL" id="TEB34800.1"/>
    </source>
</evidence>
<keyword evidence="3" id="KW-0560">Oxidoreductase</keyword>
<evidence type="ECO:0000256" key="1">
    <source>
        <dbReference type="ARBA" id="ARBA00006484"/>
    </source>
</evidence>
<sequence length="262" mass="27046">MSQSLQGKAAIITGTSSGIGLATARAFLEAGALVLGVDLSPAPASITPGETFRFHQVDLTESAAPCSIVAAFKAAFPNHANIDILVNNAGIMDSLHGVQTVPDDTWERVIAVNLTAPVKLMREVVTVMKQNGGGSIVNVASKAAISGAVAGVAYTASKHGLIGVTKNTAWFYREEGVRCNAIAPGSVMTNIVTPAEMEKMDPVGGAKIRPVINVQSNSKLPGITNGIAMPEDAVRAILFLASDLSLGITGIVMPVDNGWSTI</sequence>
<dbReference type="GO" id="GO:0048038">
    <property type="term" value="F:quinone binding"/>
    <property type="evidence" value="ECO:0007669"/>
    <property type="project" value="TreeGrafter"/>
</dbReference>
<dbReference type="PRINTS" id="PR00081">
    <property type="entry name" value="GDHRDH"/>
</dbReference>
<dbReference type="InterPro" id="IPR002347">
    <property type="entry name" value="SDR_fam"/>
</dbReference>
<dbReference type="InterPro" id="IPR020904">
    <property type="entry name" value="Sc_DH/Rdtase_CS"/>
</dbReference>
<comment type="caution">
    <text evidence="5">The sequence shown here is derived from an EMBL/GenBank/DDBJ whole genome shotgun (WGS) entry which is preliminary data.</text>
</comment>
<reference evidence="5 6" key="1">
    <citation type="journal article" date="2019" name="Nat. Ecol. Evol.">
        <title>Megaphylogeny resolves global patterns of mushroom evolution.</title>
        <authorList>
            <person name="Varga T."/>
            <person name="Krizsan K."/>
            <person name="Foldi C."/>
            <person name="Dima B."/>
            <person name="Sanchez-Garcia M."/>
            <person name="Sanchez-Ramirez S."/>
            <person name="Szollosi G.J."/>
            <person name="Szarkandi J.G."/>
            <person name="Papp V."/>
            <person name="Albert L."/>
            <person name="Andreopoulos W."/>
            <person name="Angelini C."/>
            <person name="Antonin V."/>
            <person name="Barry K.W."/>
            <person name="Bougher N.L."/>
            <person name="Buchanan P."/>
            <person name="Buyck B."/>
            <person name="Bense V."/>
            <person name="Catcheside P."/>
            <person name="Chovatia M."/>
            <person name="Cooper J."/>
            <person name="Damon W."/>
            <person name="Desjardin D."/>
            <person name="Finy P."/>
            <person name="Geml J."/>
            <person name="Haridas S."/>
            <person name="Hughes K."/>
            <person name="Justo A."/>
            <person name="Karasinski D."/>
            <person name="Kautmanova I."/>
            <person name="Kiss B."/>
            <person name="Kocsube S."/>
            <person name="Kotiranta H."/>
            <person name="LaButti K.M."/>
            <person name="Lechner B.E."/>
            <person name="Liimatainen K."/>
            <person name="Lipzen A."/>
            <person name="Lukacs Z."/>
            <person name="Mihaltcheva S."/>
            <person name="Morgado L.N."/>
            <person name="Niskanen T."/>
            <person name="Noordeloos M.E."/>
            <person name="Ohm R.A."/>
            <person name="Ortiz-Santana B."/>
            <person name="Ovrebo C."/>
            <person name="Racz N."/>
            <person name="Riley R."/>
            <person name="Savchenko A."/>
            <person name="Shiryaev A."/>
            <person name="Soop K."/>
            <person name="Spirin V."/>
            <person name="Szebenyi C."/>
            <person name="Tomsovsky M."/>
            <person name="Tulloss R.E."/>
            <person name="Uehling J."/>
            <person name="Grigoriev I.V."/>
            <person name="Vagvolgyi C."/>
            <person name="Papp T."/>
            <person name="Martin F.M."/>
            <person name="Miettinen O."/>
            <person name="Hibbett D.S."/>
            <person name="Nagy L.G."/>
        </authorList>
    </citation>
    <scope>NUCLEOTIDE SEQUENCE [LARGE SCALE GENOMIC DNA]</scope>
    <source>
        <strain evidence="5 6">FP101781</strain>
    </source>
</reference>
<dbReference type="GO" id="GO:0006633">
    <property type="term" value="P:fatty acid biosynthetic process"/>
    <property type="evidence" value="ECO:0007669"/>
    <property type="project" value="TreeGrafter"/>
</dbReference>
<dbReference type="EMBL" id="QPFP01000009">
    <property type="protein sequence ID" value="TEB34800.1"/>
    <property type="molecule type" value="Genomic_DNA"/>
</dbReference>
<protein>
    <submittedName>
        <fullName evidence="5">Short-chain dehydrogenase/reductase SDR</fullName>
    </submittedName>
</protein>
<dbReference type="Pfam" id="PF00106">
    <property type="entry name" value="adh_short"/>
    <property type="match status" value="1"/>
</dbReference>
<keyword evidence="6" id="KW-1185">Reference proteome</keyword>
<evidence type="ECO:0000256" key="3">
    <source>
        <dbReference type="ARBA" id="ARBA00023002"/>
    </source>
</evidence>
<dbReference type="PROSITE" id="PS00061">
    <property type="entry name" value="ADH_SHORT"/>
    <property type="match status" value="1"/>
</dbReference>
<dbReference type="InterPro" id="IPR036291">
    <property type="entry name" value="NAD(P)-bd_dom_sf"/>
</dbReference>
<dbReference type="PANTHER" id="PTHR42760:SF133">
    <property type="entry name" value="3-OXOACYL-[ACYL-CARRIER-PROTEIN] REDUCTASE"/>
    <property type="match status" value="1"/>
</dbReference>